<gene>
    <name evidence="4" type="ORF">SAMN05421823_101580</name>
</gene>
<dbReference type="InterPro" id="IPR017853">
    <property type="entry name" value="GH"/>
</dbReference>
<dbReference type="Gene3D" id="3.20.20.80">
    <property type="entry name" value="Glycosidases"/>
    <property type="match status" value="1"/>
</dbReference>
<evidence type="ECO:0000256" key="2">
    <source>
        <dbReference type="RuleBase" id="RU003679"/>
    </source>
</evidence>
<comment type="similarity">
    <text evidence="1 2">Belongs to the glycosyl hydrolase 35 family.</text>
</comment>
<dbReference type="STRING" id="1075417.SAMN05421823_101580"/>
<evidence type="ECO:0000313" key="5">
    <source>
        <dbReference type="Proteomes" id="UP000198510"/>
    </source>
</evidence>
<feature type="domain" description="Glycoside hydrolase 35 catalytic" evidence="3">
    <location>
        <begin position="66"/>
        <end position="260"/>
    </location>
</feature>
<evidence type="ECO:0000256" key="1">
    <source>
        <dbReference type="ARBA" id="ARBA00009809"/>
    </source>
</evidence>
<dbReference type="AlphaFoldDB" id="A0A1G8Y637"/>
<dbReference type="GO" id="GO:0004553">
    <property type="term" value="F:hydrolase activity, hydrolyzing O-glycosyl compounds"/>
    <property type="evidence" value="ECO:0007669"/>
    <property type="project" value="InterPro"/>
</dbReference>
<protein>
    <submittedName>
        <fullName evidence="4">Glycosyl hydrolases family 35</fullName>
    </submittedName>
</protein>
<name>A0A1G8Y637_9BACT</name>
<dbReference type="OrthoDB" id="703126at2"/>
<dbReference type="InterPro" id="IPR001944">
    <property type="entry name" value="Glycoside_Hdrlase_35"/>
</dbReference>
<reference evidence="4 5" key="1">
    <citation type="submission" date="2016-10" db="EMBL/GenBank/DDBJ databases">
        <authorList>
            <person name="de Groot N.N."/>
        </authorList>
    </citation>
    <scope>NUCLEOTIDE SEQUENCE [LARGE SCALE GENOMIC DNA]</scope>
    <source>
        <strain evidence="4 5">DSM 25186</strain>
    </source>
</reference>
<dbReference type="PRINTS" id="PR00742">
    <property type="entry name" value="GLHYDRLASE35"/>
</dbReference>
<keyword evidence="4" id="KW-0378">Hydrolase</keyword>
<dbReference type="GO" id="GO:0005975">
    <property type="term" value="P:carbohydrate metabolic process"/>
    <property type="evidence" value="ECO:0007669"/>
    <property type="project" value="InterPro"/>
</dbReference>
<dbReference type="Gene3D" id="2.102.20.10">
    <property type="entry name" value="Beta-galactosidase, domain 2"/>
    <property type="match status" value="1"/>
</dbReference>
<accession>A0A1G8Y637</accession>
<dbReference type="EMBL" id="FNFO01000001">
    <property type="protein sequence ID" value="SDJ98298.1"/>
    <property type="molecule type" value="Genomic_DNA"/>
</dbReference>
<dbReference type="PANTHER" id="PTHR23421">
    <property type="entry name" value="BETA-GALACTOSIDASE RELATED"/>
    <property type="match status" value="1"/>
</dbReference>
<evidence type="ECO:0000313" key="4">
    <source>
        <dbReference type="EMBL" id="SDJ98298.1"/>
    </source>
</evidence>
<organism evidence="4 5">
    <name type="scientific">Catalinimonas alkaloidigena</name>
    <dbReference type="NCBI Taxonomy" id="1075417"/>
    <lineage>
        <taxon>Bacteria</taxon>
        <taxon>Pseudomonadati</taxon>
        <taxon>Bacteroidota</taxon>
        <taxon>Cytophagia</taxon>
        <taxon>Cytophagales</taxon>
        <taxon>Catalimonadaceae</taxon>
        <taxon>Catalinimonas</taxon>
    </lineage>
</organism>
<dbReference type="InterPro" id="IPR031330">
    <property type="entry name" value="Gly_Hdrlase_35_cat"/>
</dbReference>
<dbReference type="Pfam" id="PF01301">
    <property type="entry name" value="Glyco_hydro_35"/>
    <property type="match status" value="1"/>
</dbReference>
<sequence length="807" mass="90654">MIGHHFQRFLWTSLVGLAFTSLRAQQVHDIDLSPPPEALKRGHLMLGGHTPQGDSLLVNSQYVELNQVPFVPIVGEFHYARYPADFWEESILKMKAGGINVIATYVFWNLHEYTEGEFDWQGNLDLRRFLQLCAKHHLYTIVRLGPFAHGEMRNGGLPDWLYGRPFEVRSNDPGYVAYVERLYGQIAHQLQGLLYKDGGHVIGVQLENEFQHSAAQWELSYPGTAPEYTVAARDEQVTHAGVSVSHIANENEAYGQDHMVNLKKIAYAKGLDVPLYTATGWGNAAIVPRGSLPVTAGYVYPTWAPPAPSPFYLFKDIRRQPDYSPVSYETTLYPSIPAELGSGIQITTRRRPTVLPESLEPLIVRTLGSGSNGIGYYMYHGGSTPSRDGKYFSEEIGGLPKISYDFQAPIGEYGQLRPHYHSLRLLHLFLESYGDRLAPMTTYLPANHASLTPTDTETLRYAVRTDQHAGFIFLNNFQDHVATHDLSGLQLRLQLPDAAIQLPERGTFTLPSGTSAILPFLLNLEGTLLRTATVQPLTILRPEGQAHYVFFSHEGLPPELVFAGSPSVKTENCRATTQNGSVTVRGPADEIFRFQLEGKNFLVLPRALALQAWKSHDEHLLFSESTLLEQDTGWQLLSLGTPLAQVLVYPTVKTPVQVTGATLENMRSPSKLLSAFQLRFREITPDVHVEQVTPNKYTLSAPSGWQGLHDVFLQIHYTGDRAMAFVNGQLVADHFYYGPPWEMGLRRFKAPLQQQDMTLFFHPIRKEYAYLTDLSEAALPDFSEATSVLEIKKIDFVPEYAAFFHWQ</sequence>
<evidence type="ECO:0000259" key="3">
    <source>
        <dbReference type="Pfam" id="PF01301"/>
    </source>
</evidence>
<dbReference type="SUPFAM" id="SSF51445">
    <property type="entry name" value="(Trans)glycosidases"/>
    <property type="match status" value="1"/>
</dbReference>
<dbReference type="InterPro" id="IPR037110">
    <property type="entry name" value="Betagal_dom2_sf"/>
</dbReference>
<proteinExistence type="inferred from homology"/>
<dbReference type="Proteomes" id="UP000198510">
    <property type="component" value="Unassembled WGS sequence"/>
</dbReference>
<keyword evidence="5" id="KW-1185">Reference proteome</keyword>